<dbReference type="PANTHER" id="PTHR43639">
    <property type="entry name" value="OXIDOREDUCTASE, SHORT-CHAIN DEHYDROGENASE/REDUCTASE FAMILY (AFU_ORTHOLOGUE AFUA_5G02870)"/>
    <property type="match status" value="1"/>
</dbReference>
<dbReference type="PANTHER" id="PTHR43639:SF1">
    <property type="entry name" value="SHORT-CHAIN DEHYDROGENASE_REDUCTASE FAMILY PROTEIN"/>
    <property type="match status" value="1"/>
</dbReference>
<evidence type="ECO:0000256" key="2">
    <source>
        <dbReference type="ARBA" id="ARBA00023002"/>
    </source>
</evidence>
<sequence length="258" mass="27720">MKSSKVALVTGGAKRIGAAISRLLHQHGYRIIIHYHHSTLEATNLVLALNTARPNSAAMIQADLQIVNDGALLAQFVQNCCEFFGGIDVLVHNASSFYATNLHDNHQNLLSHWQDLFLTNAKAPFMISQAFLPILQANKGSIISLIDIHADGKPFVGYPIYNMAKAAHRAMVQSLALEVAPLVRINGVAPGVNILPENDQNLQLNSQTVAELINSVPLSCIGTPNDIAEAVLFLASSRYITGQILAVDGGRSLTLKGG</sequence>
<dbReference type="KEGG" id="mcun:NCTC10297_00961"/>
<comment type="similarity">
    <text evidence="1">Belongs to the short-chain dehydrogenases/reductases (SDR) family.</text>
</comment>
<dbReference type="EMBL" id="LR134343">
    <property type="protein sequence ID" value="VEG13005.1"/>
    <property type="molecule type" value="Genomic_DNA"/>
</dbReference>
<name>A0A448GW67_9GAMM</name>
<organism evidence="3 4">
    <name type="scientific">Moraxella cuniculi</name>
    <dbReference type="NCBI Taxonomy" id="34061"/>
    <lineage>
        <taxon>Bacteria</taxon>
        <taxon>Pseudomonadati</taxon>
        <taxon>Pseudomonadota</taxon>
        <taxon>Gammaproteobacteria</taxon>
        <taxon>Moraxellales</taxon>
        <taxon>Moraxellaceae</taxon>
        <taxon>Moraxella</taxon>
    </lineage>
</organism>
<protein>
    <submittedName>
        <fullName evidence="3">3-oxoacyl-[acyl-carrier-protein] reductase FabG</fullName>
        <ecNumber evidence="3">1.1.1.100</ecNumber>
    </submittedName>
</protein>
<dbReference type="Gene3D" id="3.40.50.720">
    <property type="entry name" value="NAD(P)-binding Rossmann-like Domain"/>
    <property type="match status" value="1"/>
</dbReference>
<evidence type="ECO:0000313" key="3">
    <source>
        <dbReference type="EMBL" id="VEG13005.1"/>
    </source>
</evidence>
<keyword evidence="2 3" id="KW-0560">Oxidoreductase</keyword>
<evidence type="ECO:0000313" key="4">
    <source>
        <dbReference type="Proteomes" id="UP000274100"/>
    </source>
</evidence>
<dbReference type="RefSeq" id="WP_126330452.1">
    <property type="nucleotide sequence ID" value="NZ_LR134343.1"/>
</dbReference>
<accession>A0A448GW67</accession>
<dbReference type="InterPro" id="IPR036291">
    <property type="entry name" value="NAD(P)-bd_dom_sf"/>
</dbReference>
<dbReference type="Proteomes" id="UP000274100">
    <property type="component" value="Chromosome"/>
</dbReference>
<dbReference type="SUPFAM" id="SSF51735">
    <property type="entry name" value="NAD(P)-binding Rossmann-fold domains"/>
    <property type="match status" value="1"/>
</dbReference>
<dbReference type="EC" id="1.1.1.100" evidence="3"/>
<dbReference type="PRINTS" id="PR00081">
    <property type="entry name" value="GDHRDH"/>
</dbReference>
<dbReference type="Pfam" id="PF13561">
    <property type="entry name" value="adh_short_C2"/>
    <property type="match status" value="1"/>
</dbReference>
<dbReference type="NCBIfam" id="NF006598">
    <property type="entry name" value="PRK09135.1"/>
    <property type="match status" value="1"/>
</dbReference>
<reference evidence="3 4" key="1">
    <citation type="submission" date="2018-12" db="EMBL/GenBank/DDBJ databases">
        <authorList>
            <consortium name="Pathogen Informatics"/>
        </authorList>
    </citation>
    <scope>NUCLEOTIDE SEQUENCE [LARGE SCALE GENOMIC DNA]</scope>
    <source>
        <strain evidence="3 4">NCTC10297</strain>
    </source>
</reference>
<dbReference type="AlphaFoldDB" id="A0A448GW67"/>
<dbReference type="PRINTS" id="PR00080">
    <property type="entry name" value="SDRFAMILY"/>
</dbReference>
<dbReference type="OrthoDB" id="9806974at2"/>
<gene>
    <name evidence="3" type="primary">fabG_2</name>
    <name evidence="3" type="ORF">NCTC10297_00961</name>
</gene>
<dbReference type="GO" id="GO:0004316">
    <property type="term" value="F:3-oxoacyl-[acyl-carrier-protein] reductase (NADPH) activity"/>
    <property type="evidence" value="ECO:0007669"/>
    <property type="project" value="UniProtKB-EC"/>
</dbReference>
<evidence type="ECO:0000256" key="1">
    <source>
        <dbReference type="ARBA" id="ARBA00006484"/>
    </source>
</evidence>
<proteinExistence type="inferred from homology"/>
<dbReference type="InterPro" id="IPR002347">
    <property type="entry name" value="SDR_fam"/>
</dbReference>